<dbReference type="EMBL" id="JARPUR010000001">
    <property type="protein sequence ID" value="KAK4884145.1"/>
    <property type="molecule type" value="Genomic_DNA"/>
</dbReference>
<sequence>MRININKLALVCDRTVVSDRAAAMLSSAVLQDVGIITLEDQSKVIDRSKFRRARKNVRKAIQNIEIKSDIEGIYFDGMIQRSRFLPQNILKIIDPVIERNAYFAHPKNLLICMLNDTKRYLRELALRRILKTRNGLTRERMREFIIPNINFEATTYNDLIDWQNCELSEPPILASISNDDLNQLIQTVPEMDLVKFPCHTQAVERHVKIVSKASLSVSGKESRDGYVMAKLQSRSTW</sequence>
<dbReference type="PANTHER" id="PTHR46409">
    <property type="entry name" value="HTH PSQ-TYPE DOMAIN-CONTAINING PROTEIN"/>
    <property type="match status" value="1"/>
</dbReference>
<comment type="caution">
    <text evidence="1">The sequence shown here is derived from an EMBL/GenBank/DDBJ whole genome shotgun (WGS) entry which is preliminary data.</text>
</comment>
<evidence type="ECO:0000313" key="1">
    <source>
        <dbReference type="EMBL" id="KAK4884145.1"/>
    </source>
</evidence>
<dbReference type="Proteomes" id="UP001353858">
    <property type="component" value="Unassembled WGS sequence"/>
</dbReference>
<protein>
    <submittedName>
        <fullName evidence="1">Uncharacterized protein</fullName>
    </submittedName>
</protein>
<dbReference type="AlphaFoldDB" id="A0AAN7SSF9"/>
<name>A0AAN7SSF9_9COLE</name>
<proteinExistence type="predicted"/>
<reference evidence="2" key="1">
    <citation type="submission" date="2023-01" db="EMBL/GenBank/DDBJ databases">
        <title>Key to firefly adult light organ development and bioluminescence: homeobox transcription factors regulate luciferase expression and transportation to peroxisome.</title>
        <authorList>
            <person name="Fu X."/>
        </authorList>
    </citation>
    <scope>NUCLEOTIDE SEQUENCE [LARGE SCALE GENOMIC DNA]</scope>
</reference>
<accession>A0AAN7SSF9</accession>
<evidence type="ECO:0000313" key="2">
    <source>
        <dbReference type="Proteomes" id="UP001353858"/>
    </source>
</evidence>
<organism evidence="1 2">
    <name type="scientific">Aquatica leii</name>
    <dbReference type="NCBI Taxonomy" id="1421715"/>
    <lineage>
        <taxon>Eukaryota</taxon>
        <taxon>Metazoa</taxon>
        <taxon>Ecdysozoa</taxon>
        <taxon>Arthropoda</taxon>
        <taxon>Hexapoda</taxon>
        <taxon>Insecta</taxon>
        <taxon>Pterygota</taxon>
        <taxon>Neoptera</taxon>
        <taxon>Endopterygota</taxon>
        <taxon>Coleoptera</taxon>
        <taxon>Polyphaga</taxon>
        <taxon>Elateriformia</taxon>
        <taxon>Elateroidea</taxon>
        <taxon>Lampyridae</taxon>
        <taxon>Luciolinae</taxon>
        <taxon>Aquatica</taxon>
    </lineage>
</organism>
<keyword evidence="2" id="KW-1185">Reference proteome</keyword>
<gene>
    <name evidence="1" type="ORF">RN001_000416</name>
</gene>
<dbReference type="PANTHER" id="PTHR46409:SF1">
    <property type="entry name" value="HTH PSQ-TYPE DOMAIN-CONTAINING PROTEIN"/>
    <property type="match status" value="1"/>
</dbReference>